<proteinExistence type="inferred from homology"/>
<dbReference type="EMBL" id="CAADFG010000092">
    <property type="protein sequence ID" value="VFJ95827.1"/>
    <property type="molecule type" value="Genomic_DNA"/>
</dbReference>
<dbReference type="PROSITE" id="PS00166">
    <property type="entry name" value="ENOYL_COA_HYDRATASE"/>
    <property type="match status" value="1"/>
</dbReference>
<accession>A0A450UTF8</accession>
<dbReference type="Gene3D" id="3.90.226.10">
    <property type="entry name" value="2-enoyl-CoA Hydratase, Chain A, domain 1"/>
    <property type="match status" value="1"/>
</dbReference>
<reference evidence="3" key="1">
    <citation type="submission" date="2019-02" db="EMBL/GenBank/DDBJ databases">
        <authorList>
            <person name="Gruber-Vodicka R. H."/>
            <person name="Seah K. B. B."/>
        </authorList>
    </citation>
    <scope>NUCLEOTIDE SEQUENCE</scope>
    <source>
        <strain evidence="5">BECK_SA2B12</strain>
        <strain evidence="3">BECK_SA2B15</strain>
        <strain evidence="4">BECK_SA2B20</strain>
    </source>
</reference>
<dbReference type="GO" id="GO:0003824">
    <property type="term" value="F:catalytic activity"/>
    <property type="evidence" value="ECO:0007669"/>
    <property type="project" value="InterPro"/>
</dbReference>
<dbReference type="EMBL" id="CAADFJ010000204">
    <property type="protein sequence ID" value="VFK04752.1"/>
    <property type="molecule type" value="Genomic_DNA"/>
</dbReference>
<comment type="similarity">
    <text evidence="1 2">Belongs to the enoyl-CoA hydratase/isomerase family.</text>
</comment>
<dbReference type="CDD" id="cd06558">
    <property type="entry name" value="crotonase-like"/>
    <property type="match status" value="1"/>
</dbReference>
<dbReference type="InterPro" id="IPR018376">
    <property type="entry name" value="Enoyl-CoA_hyd/isom_CS"/>
</dbReference>
<evidence type="ECO:0000256" key="1">
    <source>
        <dbReference type="ARBA" id="ARBA00005254"/>
    </source>
</evidence>
<dbReference type="PANTHER" id="PTHR11941:SF54">
    <property type="entry name" value="ENOYL-COA HYDRATASE, MITOCHONDRIAL"/>
    <property type="match status" value="1"/>
</dbReference>
<evidence type="ECO:0000313" key="3">
    <source>
        <dbReference type="EMBL" id="VFJ95827.1"/>
    </source>
</evidence>
<evidence type="ECO:0000256" key="2">
    <source>
        <dbReference type="RuleBase" id="RU003707"/>
    </source>
</evidence>
<dbReference type="Pfam" id="PF00378">
    <property type="entry name" value="ECH_1"/>
    <property type="match status" value="1"/>
</dbReference>
<dbReference type="GO" id="GO:0006635">
    <property type="term" value="P:fatty acid beta-oxidation"/>
    <property type="evidence" value="ECO:0007669"/>
    <property type="project" value="TreeGrafter"/>
</dbReference>
<gene>
    <name evidence="3" type="ORF">BECKH772A_GA0070896_1009213</name>
    <name evidence="4" type="ORF">BECKH772B_GA0070898_102072</name>
    <name evidence="5" type="ORF">BECKH772C_GA0070978_102042</name>
</gene>
<dbReference type="InterPro" id="IPR001753">
    <property type="entry name" value="Enoyl-CoA_hydra/iso"/>
</dbReference>
<dbReference type="AlphaFoldDB" id="A0A450UTF8"/>
<organism evidence="3">
    <name type="scientific">Candidatus Kentrum eta</name>
    <dbReference type="NCBI Taxonomy" id="2126337"/>
    <lineage>
        <taxon>Bacteria</taxon>
        <taxon>Pseudomonadati</taxon>
        <taxon>Pseudomonadota</taxon>
        <taxon>Gammaproteobacteria</taxon>
        <taxon>Candidatus Kentrum</taxon>
    </lineage>
</organism>
<dbReference type="InterPro" id="IPR029045">
    <property type="entry name" value="ClpP/crotonase-like_dom_sf"/>
</dbReference>
<dbReference type="SUPFAM" id="SSF52096">
    <property type="entry name" value="ClpP/crotonase"/>
    <property type="match status" value="1"/>
</dbReference>
<sequence>MRDSGCAGVFMLNVIDHGVIRELQLDHPPANALRAPLLSALRHAIDSAPREGAQALVISGVPGYFSVGLDVPYQLEQDQQAANLVFHEIFATMRAVGTSRLPIVAAVEGHAVGGGAMIALFCDYRIMAAGAYKMGLPEVHVGLPIPPVIYNVVGRLIGPRLAERLCVEGRLVDTEEAGRIGLVDEVAPTEEVKGKALSWCQRILELPARAMRLTRAASRVEIATLLASFGWEELDELAAGWSGEETQTALRKVVERIK</sequence>
<name>A0A450UTF8_9GAMM</name>
<protein>
    <submittedName>
        <fullName evidence="3">Enoyl-CoA hydratase/carnithine racemase</fullName>
    </submittedName>
</protein>
<dbReference type="PANTHER" id="PTHR11941">
    <property type="entry name" value="ENOYL-COA HYDRATASE-RELATED"/>
    <property type="match status" value="1"/>
</dbReference>
<evidence type="ECO:0000313" key="4">
    <source>
        <dbReference type="EMBL" id="VFK00848.1"/>
    </source>
</evidence>
<evidence type="ECO:0000313" key="5">
    <source>
        <dbReference type="EMBL" id="VFK04752.1"/>
    </source>
</evidence>
<dbReference type="EMBL" id="CAADFI010000207">
    <property type="protein sequence ID" value="VFK00848.1"/>
    <property type="molecule type" value="Genomic_DNA"/>
</dbReference>